<dbReference type="PROSITE" id="PS51379">
    <property type="entry name" value="4FE4S_FER_2"/>
    <property type="match status" value="2"/>
</dbReference>
<evidence type="ECO:0000313" key="8">
    <source>
        <dbReference type="Proteomes" id="UP000279422"/>
    </source>
</evidence>
<organism evidence="7 8">
    <name type="scientific">Aerophobetes bacterium</name>
    <dbReference type="NCBI Taxonomy" id="2030807"/>
    <lineage>
        <taxon>Bacteria</taxon>
        <taxon>Candidatus Aerophobota</taxon>
    </lineage>
</organism>
<evidence type="ECO:0000256" key="3">
    <source>
        <dbReference type="ARBA" id="ARBA00023004"/>
    </source>
</evidence>
<evidence type="ECO:0000256" key="5">
    <source>
        <dbReference type="SAM" id="Coils"/>
    </source>
</evidence>
<dbReference type="Gene3D" id="3.30.70.20">
    <property type="match status" value="1"/>
</dbReference>
<protein>
    <recommendedName>
        <fullName evidence="6">4Fe-4S ferredoxin-type domain-containing protein</fullName>
    </recommendedName>
</protein>
<keyword evidence="2" id="KW-0479">Metal-binding</keyword>
<sequence length="93" mass="10425">MLQVKEELCVGCGLCARSCPVGAISIILSKAHIDEERCIQCHRCQMVCPRGAILERAEAVSLKDLKETFGDLKKQIDKTLQRIERLKKEGERG</sequence>
<dbReference type="SUPFAM" id="SSF54862">
    <property type="entry name" value="4Fe-4S ferredoxins"/>
    <property type="match status" value="1"/>
</dbReference>
<name>A0A497E571_UNCAE</name>
<dbReference type="Pfam" id="PF12838">
    <property type="entry name" value="Fer4_7"/>
    <property type="match status" value="1"/>
</dbReference>
<feature type="domain" description="4Fe-4S ferredoxin-type" evidence="6">
    <location>
        <begin position="1"/>
        <end position="29"/>
    </location>
</feature>
<dbReference type="EMBL" id="QMPZ01000013">
    <property type="protein sequence ID" value="RLE10265.1"/>
    <property type="molecule type" value="Genomic_DNA"/>
</dbReference>
<feature type="coiled-coil region" evidence="5">
    <location>
        <begin position="62"/>
        <end position="89"/>
    </location>
</feature>
<feature type="domain" description="4Fe-4S ferredoxin-type" evidence="6">
    <location>
        <begin position="30"/>
        <end position="58"/>
    </location>
</feature>
<dbReference type="GO" id="GO:0051539">
    <property type="term" value="F:4 iron, 4 sulfur cluster binding"/>
    <property type="evidence" value="ECO:0007669"/>
    <property type="project" value="UniProtKB-KW"/>
</dbReference>
<dbReference type="AlphaFoldDB" id="A0A497E571"/>
<dbReference type="InterPro" id="IPR017900">
    <property type="entry name" value="4Fe4S_Fe_S_CS"/>
</dbReference>
<dbReference type="PANTHER" id="PTHR24960:SF79">
    <property type="entry name" value="PHOTOSYSTEM I IRON-SULFUR CENTER"/>
    <property type="match status" value="1"/>
</dbReference>
<dbReference type="GO" id="GO:0046872">
    <property type="term" value="F:metal ion binding"/>
    <property type="evidence" value="ECO:0007669"/>
    <property type="project" value="UniProtKB-KW"/>
</dbReference>
<dbReference type="InterPro" id="IPR050157">
    <property type="entry name" value="PSI_iron-sulfur_center"/>
</dbReference>
<dbReference type="Proteomes" id="UP000279422">
    <property type="component" value="Unassembled WGS sequence"/>
</dbReference>
<evidence type="ECO:0000256" key="4">
    <source>
        <dbReference type="ARBA" id="ARBA00023014"/>
    </source>
</evidence>
<dbReference type="InterPro" id="IPR017896">
    <property type="entry name" value="4Fe4S_Fe-S-bd"/>
</dbReference>
<proteinExistence type="predicted"/>
<dbReference type="PANTHER" id="PTHR24960">
    <property type="entry name" value="PHOTOSYSTEM I IRON-SULFUR CENTER-RELATED"/>
    <property type="match status" value="1"/>
</dbReference>
<keyword evidence="5" id="KW-0175">Coiled coil</keyword>
<gene>
    <name evidence="7" type="ORF">DRJ00_02065</name>
</gene>
<evidence type="ECO:0000313" key="7">
    <source>
        <dbReference type="EMBL" id="RLE10265.1"/>
    </source>
</evidence>
<evidence type="ECO:0000256" key="2">
    <source>
        <dbReference type="ARBA" id="ARBA00022723"/>
    </source>
</evidence>
<comment type="caution">
    <text evidence="7">The sequence shown here is derived from an EMBL/GenBank/DDBJ whole genome shotgun (WGS) entry which is preliminary data.</text>
</comment>
<reference evidence="7 8" key="1">
    <citation type="submission" date="2018-06" db="EMBL/GenBank/DDBJ databases">
        <title>Extensive metabolic versatility and redundancy in microbially diverse, dynamic hydrothermal sediments.</title>
        <authorList>
            <person name="Dombrowski N."/>
            <person name="Teske A."/>
            <person name="Baker B.J."/>
        </authorList>
    </citation>
    <scope>NUCLEOTIDE SEQUENCE [LARGE SCALE GENOMIC DNA]</scope>
    <source>
        <strain evidence="7">B47_G16</strain>
    </source>
</reference>
<evidence type="ECO:0000259" key="6">
    <source>
        <dbReference type="PROSITE" id="PS51379"/>
    </source>
</evidence>
<evidence type="ECO:0000256" key="1">
    <source>
        <dbReference type="ARBA" id="ARBA00022485"/>
    </source>
</evidence>
<keyword evidence="1" id="KW-0004">4Fe-4S</keyword>
<keyword evidence="3" id="KW-0408">Iron</keyword>
<dbReference type="PROSITE" id="PS00198">
    <property type="entry name" value="4FE4S_FER_1"/>
    <property type="match status" value="2"/>
</dbReference>
<keyword evidence="4" id="KW-0411">Iron-sulfur</keyword>
<accession>A0A497E571</accession>